<dbReference type="Proteomes" id="UP000821865">
    <property type="component" value="Chromosome 11"/>
</dbReference>
<comment type="caution">
    <text evidence="1">The sequence shown here is derived from an EMBL/GenBank/DDBJ whole genome shotgun (WGS) entry which is preliminary data.</text>
</comment>
<proteinExistence type="predicted"/>
<accession>A0ACB8DIX0</accession>
<protein>
    <submittedName>
        <fullName evidence="1">Uncharacterized protein</fullName>
    </submittedName>
</protein>
<name>A0ACB8DIX0_DERSI</name>
<sequence>MWDVRPKRAKIISIHRNDAGATAVRPGRVPIGPKGRVIKDCEWRYRHANVTDDVLSCKKCVKDYELRFPPRRLDVVKMRQTCVKPEERTKCIRCVEDYDLPENATKIQRENLTECERCVNETKVAENATFAEEEVHRCEECVDNYTLPVVFEYEDVEKAECEACVEKSNLHEDASYAYEAQVRSICMPREDIERCRKCAEEYMNDNNAANEVHSLDNNLKYRLLEECQQKIQEPVNRQVRAKQSSRDFRLRRRVLPWVLGTGSSP</sequence>
<evidence type="ECO:0000313" key="1">
    <source>
        <dbReference type="EMBL" id="KAH7970397.1"/>
    </source>
</evidence>
<reference evidence="1" key="1">
    <citation type="submission" date="2020-05" db="EMBL/GenBank/DDBJ databases">
        <title>Large-scale comparative analyses of tick genomes elucidate their genetic diversity and vector capacities.</title>
        <authorList>
            <person name="Jia N."/>
            <person name="Wang J."/>
            <person name="Shi W."/>
            <person name="Du L."/>
            <person name="Sun Y."/>
            <person name="Zhan W."/>
            <person name="Jiang J."/>
            <person name="Wang Q."/>
            <person name="Zhang B."/>
            <person name="Ji P."/>
            <person name="Sakyi L.B."/>
            <person name="Cui X."/>
            <person name="Yuan T."/>
            <person name="Jiang B."/>
            <person name="Yang W."/>
            <person name="Lam T.T.-Y."/>
            <person name="Chang Q."/>
            <person name="Ding S."/>
            <person name="Wang X."/>
            <person name="Zhu J."/>
            <person name="Ruan X."/>
            <person name="Zhao L."/>
            <person name="Wei J."/>
            <person name="Que T."/>
            <person name="Du C."/>
            <person name="Cheng J."/>
            <person name="Dai P."/>
            <person name="Han X."/>
            <person name="Huang E."/>
            <person name="Gao Y."/>
            <person name="Liu J."/>
            <person name="Shao H."/>
            <person name="Ye R."/>
            <person name="Li L."/>
            <person name="Wei W."/>
            <person name="Wang X."/>
            <person name="Wang C."/>
            <person name="Yang T."/>
            <person name="Huo Q."/>
            <person name="Li W."/>
            <person name="Guo W."/>
            <person name="Chen H."/>
            <person name="Zhou L."/>
            <person name="Ni X."/>
            <person name="Tian J."/>
            <person name="Zhou Y."/>
            <person name="Sheng Y."/>
            <person name="Liu T."/>
            <person name="Pan Y."/>
            <person name="Xia L."/>
            <person name="Li J."/>
            <person name="Zhao F."/>
            <person name="Cao W."/>
        </authorList>
    </citation>
    <scope>NUCLEOTIDE SEQUENCE</scope>
    <source>
        <strain evidence="1">Dsil-2018</strain>
    </source>
</reference>
<organism evidence="1 2">
    <name type="scientific">Dermacentor silvarum</name>
    <name type="common">Tick</name>
    <dbReference type="NCBI Taxonomy" id="543639"/>
    <lineage>
        <taxon>Eukaryota</taxon>
        <taxon>Metazoa</taxon>
        <taxon>Ecdysozoa</taxon>
        <taxon>Arthropoda</taxon>
        <taxon>Chelicerata</taxon>
        <taxon>Arachnida</taxon>
        <taxon>Acari</taxon>
        <taxon>Parasitiformes</taxon>
        <taxon>Ixodida</taxon>
        <taxon>Ixodoidea</taxon>
        <taxon>Ixodidae</taxon>
        <taxon>Rhipicephalinae</taxon>
        <taxon>Dermacentor</taxon>
    </lineage>
</organism>
<dbReference type="EMBL" id="CM023480">
    <property type="protein sequence ID" value="KAH7970397.1"/>
    <property type="molecule type" value="Genomic_DNA"/>
</dbReference>
<gene>
    <name evidence="1" type="ORF">HPB49_006175</name>
</gene>
<evidence type="ECO:0000313" key="2">
    <source>
        <dbReference type="Proteomes" id="UP000821865"/>
    </source>
</evidence>
<keyword evidence="2" id="KW-1185">Reference proteome</keyword>